<feature type="compositionally biased region" description="Low complexity" evidence="1">
    <location>
        <begin position="23"/>
        <end position="35"/>
    </location>
</feature>
<protein>
    <recommendedName>
        <fullName evidence="3">Chitin synthase activator</fullName>
    </recommendedName>
</protein>
<proteinExistence type="predicted"/>
<gene>
    <name evidence="2" type="ORF">BDDG_07416</name>
</gene>
<feature type="region of interest" description="Disordered" evidence="1">
    <location>
        <begin position="1"/>
        <end position="173"/>
    </location>
</feature>
<dbReference type="InterPro" id="IPR011990">
    <property type="entry name" value="TPR-like_helical_dom_sf"/>
</dbReference>
<dbReference type="InterPro" id="IPR052945">
    <property type="entry name" value="Mitotic_Regulator"/>
</dbReference>
<feature type="compositionally biased region" description="Pro residues" evidence="1">
    <location>
        <begin position="38"/>
        <end position="48"/>
    </location>
</feature>
<dbReference type="GO" id="GO:0010972">
    <property type="term" value="P:negative regulation of G2/M transition of mitotic cell cycle"/>
    <property type="evidence" value="ECO:0007669"/>
    <property type="project" value="TreeGrafter"/>
</dbReference>
<accession>F2TMK8</accession>
<feature type="compositionally biased region" description="Low complexity" evidence="1">
    <location>
        <begin position="74"/>
        <end position="100"/>
    </location>
</feature>
<dbReference type="HOGENOM" id="CLU_033724_1_0_1"/>
<name>F2TMK8_AJEDA</name>
<reference evidence="2" key="1">
    <citation type="submission" date="2010-03" db="EMBL/GenBank/DDBJ databases">
        <title>Annotation of Blastomyces dermatitidis strain ATCC 18188.</title>
        <authorList>
            <consortium name="The Broad Institute Genome Sequencing Platform"/>
            <consortium name="Broad Institute Genome Sequencing Center for Infectious Disease."/>
            <person name="Cuomo C."/>
            <person name="Klein B."/>
            <person name="Sullivan T."/>
            <person name="Heitman J."/>
            <person name="Young S."/>
            <person name="Zeng Q."/>
            <person name="Gargeya S."/>
            <person name="Alvarado L."/>
            <person name="Berlin A.M."/>
            <person name="Chapman S.B."/>
            <person name="Chen Z."/>
            <person name="Freedman E."/>
            <person name="Gellesch M."/>
            <person name="Goldberg J."/>
            <person name="Griggs A."/>
            <person name="Gujja S."/>
            <person name="Heilman E."/>
            <person name="Heiman D."/>
            <person name="Howarth C."/>
            <person name="Mehta T."/>
            <person name="Neiman D."/>
            <person name="Pearson M."/>
            <person name="Roberts A."/>
            <person name="Saif S."/>
            <person name="Shea T."/>
            <person name="Shenoy N."/>
            <person name="Sisk P."/>
            <person name="Stolte C."/>
            <person name="Sykes S."/>
            <person name="White J."/>
            <person name="Yandava C."/>
            <person name="Haas B."/>
            <person name="Nusbaum C."/>
            <person name="Birren B."/>
        </authorList>
    </citation>
    <scope>NUCLEOTIDE SEQUENCE</scope>
    <source>
        <strain evidence="2">ATCC 18188</strain>
    </source>
</reference>
<sequence length="478" mass="52585">MTLKDLLKKKDKKIKDDDSQHPQQQQRQQQRYYQQEAFPPPPLSPPPEFKFFRSDTFTTEPIQPPGAQHHSHPESQAQSQSQSQSPPLSNPSTSSQSPFSRLRRFSNASSAGSREHSPGHELSPSRGEKGERRLSQRLHLNRSSRSTSTSSVNLPANLPQIAPDTGDAQEREAQWEKRATIMVQGGLNAAAGMPPPSPRGVIEQQKEGDENIQEAIRLHENGQLVESTQMFGRLADPNGANNPLSQVLYGLALRHGWGCTPDPDKAITYLSAAASNSASIEAEALRAGMKKGGAAKGELVLAMYELANCFRNGWGVAKDPVAARHYYETAANLGDTDAMNEAAWCFLEGFGGKKDRYKAAQYYRLAEENGNKTLGNTWLVLLRPPSTTRDNFLFSFRFFTPFSPPSPHNIGPIRIHPFRYIFSHHKPPLPKQGPACTGPGGTRASPSKAKQSNQLNQFKLASNSAREQTAAMVLPCVA</sequence>
<feature type="compositionally biased region" description="Polar residues" evidence="1">
    <location>
        <begin position="444"/>
        <end position="454"/>
    </location>
</feature>
<dbReference type="PANTHER" id="PTHR43628:SF1">
    <property type="entry name" value="CHITIN SYNTHASE REGULATORY FACTOR 2-RELATED"/>
    <property type="match status" value="1"/>
</dbReference>
<dbReference type="Proteomes" id="UP000007802">
    <property type="component" value="Unassembled WGS sequence"/>
</dbReference>
<evidence type="ECO:0000256" key="1">
    <source>
        <dbReference type="SAM" id="MobiDB-lite"/>
    </source>
</evidence>
<dbReference type="Gene3D" id="1.25.40.10">
    <property type="entry name" value="Tetratricopeptide repeat domain"/>
    <property type="match status" value="1"/>
</dbReference>
<dbReference type="EMBL" id="GG749470">
    <property type="protein sequence ID" value="EGE84471.1"/>
    <property type="molecule type" value="Genomic_DNA"/>
</dbReference>
<dbReference type="InterPro" id="IPR006597">
    <property type="entry name" value="Sel1-like"/>
</dbReference>
<organism evidence="2">
    <name type="scientific">Ajellomyces dermatitidis (strain ATCC 18188 / CBS 674.68)</name>
    <name type="common">Blastomyces dermatitidis</name>
    <dbReference type="NCBI Taxonomy" id="653446"/>
    <lineage>
        <taxon>Eukaryota</taxon>
        <taxon>Fungi</taxon>
        <taxon>Dikarya</taxon>
        <taxon>Ascomycota</taxon>
        <taxon>Pezizomycotina</taxon>
        <taxon>Eurotiomycetes</taxon>
        <taxon>Eurotiomycetidae</taxon>
        <taxon>Onygenales</taxon>
        <taxon>Ajellomycetaceae</taxon>
        <taxon>Blastomyces</taxon>
    </lineage>
</organism>
<dbReference type="Pfam" id="PF08238">
    <property type="entry name" value="Sel1"/>
    <property type="match status" value="3"/>
</dbReference>
<dbReference type="AlphaFoldDB" id="F2TMK8"/>
<dbReference type="SUPFAM" id="SSF81901">
    <property type="entry name" value="HCP-like"/>
    <property type="match status" value="1"/>
</dbReference>
<dbReference type="SMART" id="SM00671">
    <property type="entry name" value="SEL1"/>
    <property type="match status" value="3"/>
</dbReference>
<feature type="region of interest" description="Disordered" evidence="1">
    <location>
        <begin position="431"/>
        <end position="454"/>
    </location>
</feature>
<evidence type="ECO:0000313" key="2">
    <source>
        <dbReference type="EMBL" id="EGE84471.1"/>
    </source>
</evidence>
<feature type="compositionally biased region" description="Basic and acidic residues" evidence="1">
    <location>
        <begin position="1"/>
        <end position="20"/>
    </location>
</feature>
<dbReference type="GO" id="GO:0032153">
    <property type="term" value="C:cell division site"/>
    <property type="evidence" value="ECO:0007669"/>
    <property type="project" value="TreeGrafter"/>
</dbReference>
<dbReference type="PANTHER" id="PTHR43628">
    <property type="entry name" value="ACTIVATOR OF C KINASE PROTEIN 1-RELATED"/>
    <property type="match status" value="1"/>
</dbReference>
<dbReference type="OrthoDB" id="2148946at2759"/>
<evidence type="ECO:0008006" key="3">
    <source>
        <dbReference type="Google" id="ProtNLM"/>
    </source>
</evidence>